<dbReference type="STRING" id="582744.Msip34_1024"/>
<keyword evidence="4" id="KW-1003">Cell membrane</keyword>
<dbReference type="InterPro" id="IPR045584">
    <property type="entry name" value="Pilin-like"/>
</dbReference>
<dbReference type="InterPro" id="IPR013545">
    <property type="entry name" value="T2SS_protein-GspG_C"/>
</dbReference>
<accession>C6XCJ6</accession>
<protein>
    <recommendedName>
        <fullName evidence="3">Type II secretion system core protein G</fullName>
    </recommendedName>
</protein>
<comment type="subcellular location">
    <subcellularLocation>
        <location evidence="1">Cell inner membrane</location>
        <topology evidence="1">Single-pass membrane protein</topology>
    </subcellularLocation>
</comment>
<dbReference type="InterPro" id="IPR000983">
    <property type="entry name" value="Bac_GSPG_pilin"/>
</dbReference>
<dbReference type="EMBL" id="CP001674">
    <property type="protein sequence ID" value="ACT50271.1"/>
    <property type="molecule type" value="Genomic_DNA"/>
</dbReference>
<dbReference type="PANTHER" id="PTHR30093">
    <property type="entry name" value="GENERAL SECRETION PATHWAY PROTEIN G"/>
    <property type="match status" value="1"/>
</dbReference>
<dbReference type="Pfam" id="PF07963">
    <property type="entry name" value="N_methyl"/>
    <property type="match status" value="1"/>
</dbReference>
<dbReference type="AlphaFoldDB" id="C6XCJ6"/>
<dbReference type="OrthoDB" id="9795612at2"/>
<dbReference type="HOGENOM" id="CLU_091705_2_0_4"/>
<reference evidence="12 13" key="2">
    <citation type="journal article" date="2011" name="J. Bacteriol.">
        <title>Genomes of three methylotrophs from a single niche uncover genetic and metabolic divergence of Methylophilaceae.</title>
        <authorList>
            <person name="Lapidus A."/>
            <person name="Clum A."/>
            <person name="Labutti K."/>
            <person name="Kaluzhnaya M.G."/>
            <person name="Lim S."/>
            <person name="Beck D.A."/>
            <person name="Glavina Del Rio T."/>
            <person name="Nolan M."/>
            <person name="Mavromatis K."/>
            <person name="Huntemann M."/>
            <person name="Lucas S."/>
            <person name="Lidstrom M.E."/>
            <person name="Ivanova N."/>
            <person name="Chistoserdova L."/>
        </authorList>
    </citation>
    <scope>NUCLEOTIDE SEQUENCE [LARGE SCALE GENOMIC DNA]</scope>
    <source>
        <strain evidence="12 13">SIP3-4</strain>
    </source>
</reference>
<dbReference type="InterPro" id="IPR010054">
    <property type="entry name" value="Type2_sec_GspG"/>
</dbReference>
<evidence type="ECO:0000256" key="6">
    <source>
        <dbReference type="ARBA" id="ARBA00022519"/>
    </source>
</evidence>
<dbReference type="GO" id="GO:0005886">
    <property type="term" value="C:plasma membrane"/>
    <property type="evidence" value="ECO:0007669"/>
    <property type="project" value="UniProtKB-SubCell"/>
</dbReference>
<evidence type="ECO:0000256" key="1">
    <source>
        <dbReference type="ARBA" id="ARBA00004377"/>
    </source>
</evidence>
<proteinExistence type="inferred from homology"/>
<evidence type="ECO:0000313" key="13">
    <source>
        <dbReference type="Proteomes" id="UP000002743"/>
    </source>
</evidence>
<evidence type="ECO:0000313" key="12">
    <source>
        <dbReference type="EMBL" id="ACT50271.1"/>
    </source>
</evidence>
<comment type="similarity">
    <text evidence="2">Belongs to the GSP G family.</text>
</comment>
<evidence type="ECO:0000256" key="10">
    <source>
        <dbReference type="SAM" id="Phobius"/>
    </source>
</evidence>
<name>C6XCJ6_METGS</name>
<evidence type="ECO:0000256" key="4">
    <source>
        <dbReference type="ARBA" id="ARBA00022475"/>
    </source>
</evidence>
<dbReference type="PANTHER" id="PTHR30093:SF45">
    <property type="entry name" value="TYPE II SECRETION SYSTEM CORE PROTEIN G"/>
    <property type="match status" value="1"/>
</dbReference>
<dbReference type="GO" id="GO:0015627">
    <property type="term" value="C:type II protein secretion system complex"/>
    <property type="evidence" value="ECO:0007669"/>
    <property type="project" value="InterPro"/>
</dbReference>
<keyword evidence="8 10" id="KW-1133">Transmembrane helix</keyword>
<gene>
    <name evidence="12" type="ordered locus">Msip34_1024</name>
</gene>
<dbReference type="NCBIfam" id="TIGR02532">
    <property type="entry name" value="IV_pilin_GFxxxE"/>
    <property type="match status" value="1"/>
</dbReference>
<evidence type="ECO:0000256" key="3">
    <source>
        <dbReference type="ARBA" id="ARBA00020042"/>
    </source>
</evidence>
<evidence type="ECO:0000256" key="9">
    <source>
        <dbReference type="ARBA" id="ARBA00023136"/>
    </source>
</evidence>
<dbReference type="InterPro" id="IPR012902">
    <property type="entry name" value="N_methyl_site"/>
</dbReference>
<dbReference type="NCBIfam" id="TIGR01710">
    <property type="entry name" value="typeII_sec_gspG"/>
    <property type="match status" value="1"/>
</dbReference>
<dbReference type="eggNOG" id="COG2165">
    <property type="taxonomic scope" value="Bacteria"/>
</dbReference>
<dbReference type="RefSeq" id="WP_015829793.1">
    <property type="nucleotide sequence ID" value="NC_012969.1"/>
</dbReference>
<evidence type="ECO:0000256" key="7">
    <source>
        <dbReference type="ARBA" id="ARBA00022692"/>
    </source>
</evidence>
<feature type="domain" description="Type II secretion system protein GspG C-terminal" evidence="11">
    <location>
        <begin position="56"/>
        <end position="161"/>
    </location>
</feature>
<keyword evidence="9 10" id="KW-0472">Membrane</keyword>
<dbReference type="Proteomes" id="UP000002743">
    <property type="component" value="Chromosome"/>
</dbReference>
<keyword evidence="6" id="KW-0997">Cell inner membrane</keyword>
<dbReference type="SUPFAM" id="SSF54523">
    <property type="entry name" value="Pili subunits"/>
    <property type="match status" value="1"/>
</dbReference>
<evidence type="ECO:0000259" key="11">
    <source>
        <dbReference type="Pfam" id="PF08334"/>
    </source>
</evidence>
<dbReference type="Gene3D" id="3.30.700.10">
    <property type="entry name" value="Glycoprotein, Type 4 Pilin"/>
    <property type="match status" value="1"/>
</dbReference>
<keyword evidence="13" id="KW-1185">Reference proteome</keyword>
<reference evidence="13" key="1">
    <citation type="submission" date="2009-07" db="EMBL/GenBank/DDBJ databases">
        <title>Complete sequence of chromosome of Methylovorus sp. SIP3-4.</title>
        <authorList>
            <person name="Lucas S."/>
            <person name="Copeland A."/>
            <person name="Lapidus A."/>
            <person name="Glavina del Rio T."/>
            <person name="Tice H."/>
            <person name="Bruce D."/>
            <person name="Goodwin L."/>
            <person name="Pitluck S."/>
            <person name="Clum A."/>
            <person name="Larimer F."/>
            <person name="Land M."/>
            <person name="Hauser L."/>
            <person name="Kyrpides N."/>
            <person name="Mikhailova N."/>
            <person name="Kayluzhnaya M."/>
            <person name="Chistoserdova L."/>
        </authorList>
    </citation>
    <scope>NUCLEOTIDE SEQUENCE [LARGE SCALE GENOMIC DNA]</scope>
    <source>
        <strain evidence="13">SIP3-4</strain>
    </source>
</reference>
<keyword evidence="5" id="KW-0488">Methylation</keyword>
<dbReference type="Pfam" id="PF08334">
    <property type="entry name" value="T2SSG"/>
    <property type="match status" value="1"/>
</dbReference>
<evidence type="ECO:0000256" key="2">
    <source>
        <dbReference type="ARBA" id="ARBA00009984"/>
    </source>
</evidence>
<evidence type="ECO:0000256" key="5">
    <source>
        <dbReference type="ARBA" id="ARBA00022481"/>
    </source>
</evidence>
<dbReference type="GO" id="GO:0015628">
    <property type="term" value="P:protein secretion by the type II secretion system"/>
    <property type="evidence" value="ECO:0007669"/>
    <property type="project" value="InterPro"/>
</dbReference>
<dbReference type="PRINTS" id="PR00813">
    <property type="entry name" value="BCTERIALGSPG"/>
</dbReference>
<organism evidence="12 13">
    <name type="scientific">Methylovorus glucosotrophus (strain SIP3-4)</name>
    <dbReference type="NCBI Taxonomy" id="582744"/>
    <lineage>
        <taxon>Bacteria</taxon>
        <taxon>Pseudomonadati</taxon>
        <taxon>Pseudomonadota</taxon>
        <taxon>Betaproteobacteria</taxon>
        <taxon>Nitrosomonadales</taxon>
        <taxon>Methylophilaceae</taxon>
        <taxon>Methylovorus</taxon>
    </lineage>
</organism>
<feature type="transmembrane region" description="Helical" evidence="10">
    <location>
        <begin position="33"/>
        <end position="53"/>
    </location>
</feature>
<dbReference type="KEGG" id="mei:Msip34_1024"/>
<keyword evidence="7 10" id="KW-0812">Transmembrane</keyword>
<sequence length="161" mass="17753">MIWPVNTSSLAPYLPRAASIQNSGRQRARHSGFTLLELLVVMVIIGLLAGYVGPKYFAQIGKSEIKATRAQLDSLEKALDQYRLDTGHYPSTEQGLAALTAKPDNDARWDGPYLKKTVPDDPWGHAYQYKSPGEHGEYDLYSLGKDGQPGGTNEMADIVSW</sequence>
<evidence type="ECO:0000256" key="8">
    <source>
        <dbReference type="ARBA" id="ARBA00022989"/>
    </source>
</evidence>